<name>A0A975FPI9_9MICO</name>
<dbReference type="KEGG" id="aarc:G127AT_03420"/>
<dbReference type="Proteomes" id="UP000671914">
    <property type="component" value="Chromosome"/>
</dbReference>
<feature type="transmembrane region" description="Helical" evidence="2">
    <location>
        <begin position="83"/>
        <end position="102"/>
    </location>
</feature>
<gene>
    <name evidence="4" type="ORF">G127AT_03420</name>
</gene>
<keyword evidence="2" id="KW-0472">Membrane</keyword>
<evidence type="ECO:0000256" key="2">
    <source>
        <dbReference type="SAM" id="Phobius"/>
    </source>
</evidence>
<protein>
    <submittedName>
        <fullName evidence="4">LCP family protein</fullName>
    </submittedName>
</protein>
<feature type="transmembrane region" description="Helical" evidence="2">
    <location>
        <begin position="23"/>
        <end position="42"/>
    </location>
</feature>
<dbReference type="EMBL" id="CP071696">
    <property type="protein sequence ID" value="QTX05293.1"/>
    <property type="molecule type" value="Genomic_DNA"/>
</dbReference>
<comment type="similarity">
    <text evidence="1">Belongs to the LytR/CpsA/Psr (LCP) family.</text>
</comment>
<dbReference type="Pfam" id="PF03816">
    <property type="entry name" value="LytR_cpsA_psr"/>
    <property type="match status" value="1"/>
</dbReference>
<accession>A0A975FPI9</accession>
<dbReference type="Gene3D" id="3.40.630.190">
    <property type="entry name" value="LCP protein"/>
    <property type="match status" value="1"/>
</dbReference>
<dbReference type="PANTHER" id="PTHR33392:SF6">
    <property type="entry name" value="POLYISOPRENYL-TEICHOIC ACID--PEPTIDOGLYCAN TEICHOIC ACID TRANSFERASE TAGU"/>
    <property type="match status" value="1"/>
</dbReference>
<keyword evidence="2" id="KW-1133">Transmembrane helix</keyword>
<dbReference type="InterPro" id="IPR050922">
    <property type="entry name" value="LytR/CpsA/Psr_CW_biosynth"/>
</dbReference>
<keyword evidence="2" id="KW-0812">Transmembrane</keyword>
<evidence type="ECO:0000259" key="3">
    <source>
        <dbReference type="Pfam" id="PF03816"/>
    </source>
</evidence>
<dbReference type="AlphaFoldDB" id="A0A975FPI9"/>
<feature type="transmembrane region" description="Helical" evidence="2">
    <location>
        <begin position="122"/>
        <end position="143"/>
    </location>
</feature>
<dbReference type="PANTHER" id="PTHR33392">
    <property type="entry name" value="POLYISOPRENYL-TEICHOIC ACID--PEPTIDOGLYCAN TEICHOIC ACID TRANSFERASE TAGU"/>
    <property type="match status" value="1"/>
</dbReference>
<reference evidence="4" key="1">
    <citation type="submission" date="2021-03" db="EMBL/GenBank/DDBJ databases">
        <title>Agromyces archimandritus sp. nov., isolated from the cockroach Archimandrita tessellata.</title>
        <authorList>
            <person name="Guzman J."/>
            <person name="Ortuzar M."/>
            <person name="Poehlein A."/>
            <person name="Daniel R."/>
            <person name="Trujillo M."/>
            <person name="Vilcinskas A."/>
        </authorList>
    </citation>
    <scope>NUCLEOTIDE SEQUENCE</scope>
    <source>
        <strain evidence="4">G127AT</strain>
    </source>
</reference>
<keyword evidence="5" id="KW-1185">Reference proteome</keyword>
<organism evidence="4 5">
    <name type="scientific">Agromyces archimandritae</name>
    <dbReference type="NCBI Taxonomy" id="2781962"/>
    <lineage>
        <taxon>Bacteria</taxon>
        <taxon>Bacillati</taxon>
        <taxon>Actinomycetota</taxon>
        <taxon>Actinomycetes</taxon>
        <taxon>Micrococcales</taxon>
        <taxon>Microbacteriaceae</taxon>
        <taxon>Agromyces</taxon>
    </lineage>
</organism>
<evidence type="ECO:0000313" key="4">
    <source>
        <dbReference type="EMBL" id="QTX05293.1"/>
    </source>
</evidence>
<evidence type="ECO:0000256" key="1">
    <source>
        <dbReference type="ARBA" id="ARBA00006068"/>
    </source>
</evidence>
<feature type="transmembrane region" description="Helical" evidence="2">
    <location>
        <begin position="49"/>
        <end position="71"/>
    </location>
</feature>
<dbReference type="NCBIfam" id="TIGR00350">
    <property type="entry name" value="lytR_cpsA_psr"/>
    <property type="match status" value="1"/>
</dbReference>
<dbReference type="InterPro" id="IPR004474">
    <property type="entry name" value="LytR_CpsA_psr"/>
</dbReference>
<evidence type="ECO:0000313" key="5">
    <source>
        <dbReference type="Proteomes" id="UP000671914"/>
    </source>
</evidence>
<sequence>MTLAASPIRHPDLSSRPIMTKRAWWLVVLNVLIPGSVQALAGNRRLGRFGLGCTLLLWALVVTAVVLWFFARTFLLTVVANPIALWVFALLAIGYAVLWLVLTFDTLRLVRFVRTSPGQRPWIGALATVVMIALSGSAFYGAYIATTASGFLSSVFRAGPSEPPVDGRYNILLLGGDSGADRDGMRPDSMTVVSIDADTGQAILIGLPRELEDIPFPDGSPLQEVYPEGYGSIDGCEVDVCLLNSIYTEVDLKSPEMYPDALDNGSEPGIEGMRDAASGVTGLTIQYYALIDMQGFEQLIDALGGVDIDVDTRLPIGGDENNEGVDGWIEAGPQHLDGYHALWFGRARYGVAGGDYMRMQRQRILQEAVLTQFNPANVLTKFEAVAKAGEDTVKTDIPQSMLGYFVDLAGKTRELPIGHVELTPENGVDQEYPDWELVHSMVAEAVAPPPEDDDAE</sequence>
<feature type="domain" description="Cell envelope-related transcriptional attenuator" evidence="3">
    <location>
        <begin position="188"/>
        <end position="372"/>
    </location>
</feature>
<proteinExistence type="inferred from homology"/>